<evidence type="ECO:0000313" key="5">
    <source>
        <dbReference type="EMBL" id="KAK6740188.1"/>
    </source>
</evidence>
<reference evidence="5 6" key="1">
    <citation type="submission" date="2023-08" db="EMBL/GenBank/DDBJ databases">
        <title>A Necator americanus chromosomal reference genome.</title>
        <authorList>
            <person name="Ilik V."/>
            <person name="Petrzelkova K.J."/>
            <person name="Pardy F."/>
            <person name="Fuh T."/>
            <person name="Niatou-Singa F.S."/>
            <person name="Gouil Q."/>
            <person name="Baker L."/>
            <person name="Ritchie M.E."/>
            <person name="Jex A.R."/>
            <person name="Gazzola D."/>
            <person name="Li H."/>
            <person name="Toshio Fujiwara R."/>
            <person name="Zhan B."/>
            <person name="Aroian R.V."/>
            <person name="Pafco B."/>
            <person name="Schwarz E.M."/>
        </authorList>
    </citation>
    <scope>NUCLEOTIDE SEQUENCE [LARGE SCALE GENOMIC DNA]</scope>
    <source>
        <strain evidence="5 6">Aroian</strain>
        <tissue evidence="5">Whole animal</tissue>
    </source>
</reference>
<evidence type="ECO:0000256" key="2">
    <source>
        <dbReference type="ARBA" id="ARBA00047762"/>
    </source>
</evidence>
<sequence length="467" mass="54494">MLLILRAPDGYQSLFVVLIRRPAVINSHKFFVTHEVLVKILLVIALRYAYFCSVTEPGFGASAMSQTERNPKIENRYIRMNPERAEVDDGRIPRIDADETPWLANFARFCLHNEPCVFSETFTTDWSARQLWVREDGSPNLDYLRKAYGSQIVPVITEDSCKPIEMTFAKFCDYCEDQKSGGDSASQYLKDWHFQKSCGTSMYDVPAMLSSDWANREKWTDDDENPFRGDYRFVYFGVKGTWTKFHSDVMSSYSWSANICGRKLWYFVPPGNENVFMQENKQLPEDIRLYRQLWEKADVMVLIQNPGEIVFVPTNWYHQVHNLEDTISINHNWLNASNIHLIYEFLRRHLKEVQKEIGHLSNLFSKQEMREQEQFVLGADARMNMPRLRRLLEMVIADRSQGPQAKCYVCHKHANPKDCKDDHECMDKFSTYCKCTTKQCEACDAFMRSFELSTAISLLDTMRADGF</sequence>
<dbReference type="SMART" id="SM00558">
    <property type="entry name" value="JmjC"/>
    <property type="match status" value="1"/>
</dbReference>
<evidence type="ECO:0000256" key="1">
    <source>
        <dbReference type="ARBA" id="ARBA00038068"/>
    </source>
</evidence>
<evidence type="ECO:0000256" key="3">
    <source>
        <dbReference type="ARBA" id="ARBA00082904"/>
    </source>
</evidence>
<comment type="similarity">
    <text evidence="1">Belongs to the JMJD6 family.</text>
</comment>
<evidence type="ECO:0000259" key="4">
    <source>
        <dbReference type="PROSITE" id="PS51184"/>
    </source>
</evidence>
<gene>
    <name evidence="5" type="primary">Necator_chrIII.g9341</name>
    <name evidence="5" type="ORF">RB195_008576</name>
</gene>
<dbReference type="Proteomes" id="UP001303046">
    <property type="component" value="Unassembled WGS sequence"/>
</dbReference>
<dbReference type="Pfam" id="PF02373">
    <property type="entry name" value="JmjC"/>
    <property type="match status" value="1"/>
</dbReference>
<accession>A0ABR1CPA7</accession>
<evidence type="ECO:0000313" key="6">
    <source>
        <dbReference type="Proteomes" id="UP001303046"/>
    </source>
</evidence>
<comment type="caution">
    <text evidence="5">The sequence shown here is derived from an EMBL/GenBank/DDBJ whole genome shotgun (WGS) entry which is preliminary data.</text>
</comment>
<dbReference type="PANTHER" id="PTHR12480">
    <property type="entry name" value="ARGININE DEMETHYLASE AND LYSYL-HYDROXYLASE JMJD"/>
    <property type="match status" value="1"/>
</dbReference>
<dbReference type="PROSITE" id="PS51184">
    <property type="entry name" value="JMJC"/>
    <property type="match status" value="1"/>
</dbReference>
<proteinExistence type="inferred from homology"/>
<protein>
    <recommendedName>
        <fullName evidence="3">Jumonji domain-containing protein 4</fullName>
    </recommendedName>
</protein>
<keyword evidence="6" id="KW-1185">Reference proteome</keyword>
<name>A0ABR1CPA7_NECAM</name>
<dbReference type="PANTHER" id="PTHR12480:SF6">
    <property type="entry name" value="2-OXOGLUTARATE AND IRON-DEPENDENT OXYGENASE JMJD4"/>
    <property type="match status" value="1"/>
</dbReference>
<dbReference type="InterPro" id="IPR050910">
    <property type="entry name" value="JMJD6_ArgDemeth/LysHydrox"/>
</dbReference>
<organism evidence="5 6">
    <name type="scientific">Necator americanus</name>
    <name type="common">Human hookworm</name>
    <dbReference type="NCBI Taxonomy" id="51031"/>
    <lineage>
        <taxon>Eukaryota</taxon>
        <taxon>Metazoa</taxon>
        <taxon>Ecdysozoa</taxon>
        <taxon>Nematoda</taxon>
        <taxon>Chromadorea</taxon>
        <taxon>Rhabditida</taxon>
        <taxon>Rhabditina</taxon>
        <taxon>Rhabditomorpha</taxon>
        <taxon>Strongyloidea</taxon>
        <taxon>Ancylostomatidae</taxon>
        <taxon>Bunostominae</taxon>
        <taxon>Necator</taxon>
    </lineage>
</organism>
<dbReference type="EMBL" id="JAVFWL010000003">
    <property type="protein sequence ID" value="KAK6740188.1"/>
    <property type="molecule type" value="Genomic_DNA"/>
</dbReference>
<feature type="domain" description="JmjC" evidence="4">
    <location>
        <begin position="194"/>
        <end position="350"/>
    </location>
</feature>
<dbReference type="Gene3D" id="2.60.120.650">
    <property type="entry name" value="Cupin"/>
    <property type="match status" value="1"/>
</dbReference>
<dbReference type="SUPFAM" id="SSF51197">
    <property type="entry name" value="Clavaminate synthase-like"/>
    <property type="match status" value="1"/>
</dbReference>
<dbReference type="InterPro" id="IPR003347">
    <property type="entry name" value="JmjC_dom"/>
</dbReference>
<comment type="catalytic activity">
    <reaction evidence="2">
        <text>L-lysyl-[protein] + 2-oxoglutarate + O2 = 4-hydroxy-L-lysyl-[protein] + succinate + CO2</text>
        <dbReference type="Rhea" id="RHEA:57156"/>
        <dbReference type="Rhea" id="RHEA-COMP:9752"/>
        <dbReference type="Rhea" id="RHEA-COMP:15084"/>
        <dbReference type="ChEBI" id="CHEBI:15379"/>
        <dbReference type="ChEBI" id="CHEBI:16526"/>
        <dbReference type="ChEBI" id="CHEBI:16810"/>
        <dbReference type="ChEBI" id="CHEBI:29969"/>
        <dbReference type="ChEBI" id="CHEBI:30031"/>
        <dbReference type="ChEBI" id="CHEBI:141495"/>
    </reaction>
</comment>